<comment type="caution">
    <text evidence="2">The sequence shown here is derived from an EMBL/GenBank/DDBJ whole genome shotgun (WGS) entry which is preliminary data.</text>
</comment>
<evidence type="ECO:0000313" key="3">
    <source>
        <dbReference type="Proteomes" id="UP001140513"/>
    </source>
</evidence>
<dbReference type="AlphaFoldDB" id="A0A9W9C8I4"/>
<feature type="compositionally biased region" description="Low complexity" evidence="1">
    <location>
        <begin position="53"/>
        <end position="65"/>
    </location>
</feature>
<dbReference type="RefSeq" id="XP_056067822.1">
    <property type="nucleotide sequence ID" value="XM_056218557.1"/>
</dbReference>
<evidence type="ECO:0000313" key="2">
    <source>
        <dbReference type="EMBL" id="KAJ4348434.1"/>
    </source>
</evidence>
<protein>
    <submittedName>
        <fullName evidence="2">Uncharacterized protein</fullName>
    </submittedName>
</protein>
<reference evidence="2" key="1">
    <citation type="submission" date="2022-10" db="EMBL/GenBank/DDBJ databases">
        <title>Tapping the CABI collections for fungal endophytes: first genome assemblies for Collariella, Neodidymelliopsis, Ascochyta clinopodiicola, Didymella pomorum, Didymosphaeria variabile, Neocosmospora piperis and Neocucurbitaria cava.</title>
        <authorList>
            <person name="Hill R."/>
        </authorList>
    </citation>
    <scope>NUCLEOTIDE SEQUENCE</scope>
    <source>
        <strain evidence="2">IMI 356815</strain>
    </source>
</reference>
<sequence length="219" mass="24898">MPEKSGAGGWRKRIHARPGAAKLNPEDHVSAEADTESLRPPSERSSWRSTFHSRPATPSRTPTPTVFQVDTDVFRREITSDAPSPRKATKPKLARYLSGYLSIKDASKEPDTFSEPWVELPPTFTEYVDPLVSLQSVFSHMTSNPSQPIPLHYNSGIFRIFEDYRKIREESKRLDNLLHETFEGYRAAERFYDKAEAEYQAEIRRLELLIARGTSGMAG</sequence>
<name>A0A9W9C8I4_9PLEO</name>
<feature type="region of interest" description="Disordered" evidence="1">
    <location>
        <begin position="1"/>
        <end position="66"/>
    </location>
</feature>
<dbReference type="GeneID" id="80913338"/>
<dbReference type="EMBL" id="JAPEUX010000007">
    <property type="protein sequence ID" value="KAJ4348434.1"/>
    <property type="molecule type" value="Genomic_DNA"/>
</dbReference>
<organism evidence="2 3">
    <name type="scientific">Didymosphaeria variabile</name>
    <dbReference type="NCBI Taxonomy" id="1932322"/>
    <lineage>
        <taxon>Eukaryota</taxon>
        <taxon>Fungi</taxon>
        <taxon>Dikarya</taxon>
        <taxon>Ascomycota</taxon>
        <taxon>Pezizomycotina</taxon>
        <taxon>Dothideomycetes</taxon>
        <taxon>Pleosporomycetidae</taxon>
        <taxon>Pleosporales</taxon>
        <taxon>Massarineae</taxon>
        <taxon>Didymosphaeriaceae</taxon>
        <taxon>Didymosphaeria</taxon>
    </lineage>
</organism>
<dbReference type="Proteomes" id="UP001140513">
    <property type="component" value="Unassembled WGS sequence"/>
</dbReference>
<dbReference type="OrthoDB" id="5430717at2759"/>
<proteinExistence type="predicted"/>
<gene>
    <name evidence="2" type="ORF">N0V89_009808</name>
</gene>
<evidence type="ECO:0000256" key="1">
    <source>
        <dbReference type="SAM" id="MobiDB-lite"/>
    </source>
</evidence>
<keyword evidence="3" id="KW-1185">Reference proteome</keyword>
<accession>A0A9W9C8I4</accession>